<evidence type="ECO:0000313" key="3">
    <source>
        <dbReference type="Proteomes" id="UP000011688"/>
    </source>
</evidence>
<evidence type="ECO:0000256" key="1">
    <source>
        <dbReference type="SAM" id="MobiDB-lite"/>
    </source>
</evidence>
<feature type="region of interest" description="Disordered" evidence="1">
    <location>
        <begin position="419"/>
        <end position="441"/>
    </location>
</feature>
<proteinExistence type="predicted"/>
<dbReference type="Proteomes" id="UP000011688">
    <property type="component" value="Unassembled WGS sequence"/>
</dbReference>
<keyword evidence="3" id="KW-1185">Reference proteome</keyword>
<evidence type="ECO:0008006" key="4">
    <source>
        <dbReference type="Google" id="ProtNLM"/>
    </source>
</evidence>
<dbReference type="STRING" id="1227497.C491_16822"/>
<comment type="caution">
    <text evidence="2">The sequence shown here is derived from an EMBL/GenBank/DDBJ whole genome shotgun (WGS) entry which is preliminary data.</text>
</comment>
<reference evidence="2 3" key="1">
    <citation type="journal article" date="2014" name="PLoS Genet.">
        <title>Phylogenetically driven sequencing of extremely halophilic archaea reveals strategies for static and dynamic osmo-response.</title>
        <authorList>
            <person name="Becker E.A."/>
            <person name="Seitzer P.M."/>
            <person name="Tritt A."/>
            <person name="Larsen D."/>
            <person name="Krusor M."/>
            <person name="Yao A.I."/>
            <person name="Wu D."/>
            <person name="Madern D."/>
            <person name="Eisen J.A."/>
            <person name="Darling A.E."/>
            <person name="Facciotti M.T."/>
        </authorList>
    </citation>
    <scope>NUCLEOTIDE SEQUENCE [LARGE SCALE GENOMIC DNA]</scope>
    <source>
        <strain evidence="2 3">DSM 10524</strain>
    </source>
</reference>
<organism evidence="2 3">
    <name type="scientific">Natronococcus amylolyticus DSM 10524</name>
    <dbReference type="NCBI Taxonomy" id="1227497"/>
    <lineage>
        <taxon>Archaea</taxon>
        <taxon>Methanobacteriati</taxon>
        <taxon>Methanobacteriota</taxon>
        <taxon>Stenosarchaea group</taxon>
        <taxon>Halobacteria</taxon>
        <taxon>Halobacteriales</taxon>
        <taxon>Natrialbaceae</taxon>
        <taxon>Natronococcus</taxon>
    </lineage>
</organism>
<sequence length="441" mass="46781">MNLEFPDADVLRATNDHTVADLPKFAVARRKRELEAVDDVEAAARAAVNEIDAFDSLPAGAEVAVTAGSRGIHDMPATLAATVDELQDRDLEPFIIPAMGSHGGATAEGQRETLEALGVTPERMGCEIRSSMAVEAVGEDALGRPVYAAEDALAADAVLLANRVKVHTDFNGAVESGLSKIAVIGLGKHRGAESLHNAAIATEFADVIQDRAGILLEETPIVGGIALLENAADRAAHIEGVPAAEIPEREPELLEKARGYFPQLPVDDLDLLVVDEAGKEKSGTGMDTNVLGRYSFHGEDEPESPSITRVYVRSLTDPSHGNALGVGLADFVHREYVAAIDFEDTYVNIVTSGETDRAKIPFVVPDDATAFVVACSTTGIAAPEKLRAARIPSTMEPDSLVVSEPVARELAAREDVEVGPLEPLSFEDGRLPSDPYGLEEN</sequence>
<dbReference type="RefSeq" id="WP_005558274.1">
    <property type="nucleotide sequence ID" value="NZ_AOIB01000031.1"/>
</dbReference>
<dbReference type="OrthoDB" id="337900at2157"/>
<protein>
    <recommendedName>
        <fullName evidence="4">LarA-like N-terminal domain-containing protein</fullName>
    </recommendedName>
</protein>
<accession>L9X1P7</accession>
<dbReference type="EMBL" id="AOIB01000031">
    <property type="protein sequence ID" value="ELY55396.1"/>
    <property type="molecule type" value="Genomic_DNA"/>
</dbReference>
<evidence type="ECO:0000313" key="2">
    <source>
        <dbReference type="EMBL" id="ELY55396.1"/>
    </source>
</evidence>
<dbReference type="PATRIC" id="fig|1227497.3.peg.3415"/>
<name>L9X1P7_9EURY</name>
<dbReference type="AlphaFoldDB" id="L9X1P7"/>
<gene>
    <name evidence="2" type="ORF">C491_16822</name>
</gene>
<dbReference type="Gene3D" id="3.40.50.11440">
    <property type="match status" value="1"/>
</dbReference>
<dbReference type="eggNOG" id="arCOG06179">
    <property type="taxonomic scope" value="Archaea"/>
</dbReference>